<evidence type="ECO:0000313" key="1">
    <source>
        <dbReference type="EMBL" id="GAH51168.1"/>
    </source>
</evidence>
<organism evidence="1">
    <name type="scientific">marine sediment metagenome</name>
    <dbReference type="NCBI Taxonomy" id="412755"/>
    <lineage>
        <taxon>unclassified sequences</taxon>
        <taxon>metagenomes</taxon>
        <taxon>ecological metagenomes</taxon>
    </lineage>
</organism>
<gene>
    <name evidence="1" type="ORF">S03H2_26474</name>
</gene>
<comment type="caution">
    <text evidence="1">The sequence shown here is derived from an EMBL/GenBank/DDBJ whole genome shotgun (WGS) entry which is preliminary data.</text>
</comment>
<proteinExistence type="predicted"/>
<feature type="non-terminal residue" evidence="1">
    <location>
        <position position="104"/>
    </location>
</feature>
<reference evidence="1" key="1">
    <citation type="journal article" date="2014" name="Front. Microbiol.">
        <title>High frequency of phylogenetically diverse reductive dehalogenase-homologous genes in deep subseafloor sedimentary metagenomes.</title>
        <authorList>
            <person name="Kawai M."/>
            <person name="Futagami T."/>
            <person name="Toyoda A."/>
            <person name="Takaki Y."/>
            <person name="Nishi S."/>
            <person name="Hori S."/>
            <person name="Arai W."/>
            <person name="Tsubouchi T."/>
            <person name="Morono Y."/>
            <person name="Uchiyama I."/>
            <person name="Ito T."/>
            <person name="Fujiyama A."/>
            <person name="Inagaki F."/>
            <person name="Takami H."/>
        </authorList>
    </citation>
    <scope>NUCLEOTIDE SEQUENCE</scope>
    <source>
        <strain evidence="1">Expedition CK06-06</strain>
    </source>
</reference>
<name>X1I0T7_9ZZZZ</name>
<accession>X1I0T7</accession>
<dbReference type="EMBL" id="BARU01015371">
    <property type="protein sequence ID" value="GAH51168.1"/>
    <property type="molecule type" value="Genomic_DNA"/>
</dbReference>
<dbReference type="AlphaFoldDB" id="X1I0T7"/>
<feature type="non-terminal residue" evidence="1">
    <location>
        <position position="1"/>
    </location>
</feature>
<protein>
    <submittedName>
        <fullName evidence="1">Uncharacterized protein</fullName>
    </submittedName>
</protein>
<sequence>GEFDKFINEIRETFSEEIDKSEKEERLRDEYNSKMYIWKMKGFNTDRIKNVIDGPIDKLTSEFVSFTMDIQRLIEIQRRYGSLDIKRLLNIDIISKKGIEEIEK</sequence>